<reference evidence="1 2" key="1">
    <citation type="submission" date="2023-08" db="EMBL/GenBank/DDBJ databases">
        <title>Functional and genomic diversity of the sorghum phyllosphere microbiome.</title>
        <authorList>
            <person name="Shade A."/>
        </authorList>
    </citation>
    <scope>NUCLEOTIDE SEQUENCE [LARGE SCALE GENOMIC DNA]</scope>
    <source>
        <strain evidence="1 2">SORGH_AS_0335</strain>
    </source>
</reference>
<dbReference type="RefSeq" id="WP_309831133.1">
    <property type="nucleotide sequence ID" value="NZ_JAVIZX010000001.1"/>
</dbReference>
<keyword evidence="2" id="KW-1185">Reference proteome</keyword>
<evidence type="ECO:0000313" key="1">
    <source>
        <dbReference type="EMBL" id="MDR6216033.1"/>
    </source>
</evidence>
<evidence type="ECO:0000313" key="2">
    <source>
        <dbReference type="Proteomes" id="UP001267710"/>
    </source>
</evidence>
<gene>
    <name evidence="1" type="ORF">QE399_003722</name>
</gene>
<dbReference type="EMBL" id="JAVIZX010000001">
    <property type="protein sequence ID" value="MDR6216033.1"/>
    <property type="molecule type" value="Genomic_DNA"/>
</dbReference>
<dbReference type="Proteomes" id="UP001267710">
    <property type="component" value="Unassembled WGS sequence"/>
</dbReference>
<comment type="caution">
    <text evidence="1">The sequence shown here is derived from an EMBL/GenBank/DDBJ whole genome shotgun (WGS) entry which is preliminary data.</text>
</comment>
<proteinExistence type="predicted"/>
<name>A0ABU1IFM9_9BURK</name>
<sequence>MTVTPATAERILQADAQRVIDEINAFTSETFKTRGGRLGSGMGSLIEAMWVYYMNRVLQNEGGEAQQCEIAWLQDHEPADFACLTRGATWDPAARLGELFRIEAKSMNIGVDEAKGHFTNLRSETRANDQLLVLVWSWTSIANQYFWPRIHDYFLGPAQPIIELRDALHRQRGGTFVDPQNCPDGCVPGACTHVGEPLNAAGKRERRSGPKTCKPANVEYAANFGGLIRMLKTDNDSARERFRELRRVNPVAHRYISFIHRHYPTEEVNQYRKAEWQTALRRAGLPANGQSAIDANLALRQHCPTYQDLLKDTF</sequence>
<accession>A0ABU1IFM9</accession>
<organism evidence="1 2">
    <name type="scientific">Paracidovorax wautersii</name>
    <dbReference type="NCBI Taxonomy" id="1177982"/>
    <lineage>
        <taxon>Bacteria</taxon>
        <taxon>Pseudomonadati</taxon>
        <taxon>Pseudomonadota</taxon>
        <taxon>Betaproteobacteria</taxon>
        <taxon>Burkholderiales</taxon>
        <taxon>Comamonadaceae</taxon>
        <taxon>Paracidovorax</taxon>
    </lineage>
</organism>
<protein>
    <submittedName>
        <fullName evidence="1">Uncharacterized protein</fullName>
    </submittedName>
</protein>